<feature type="compositionally biased region" description="Basic and acidic residues" evidence="1">
    <location>
        <begin position="86"/>
        <end position="98"/>
    </location>
</feature>
<keyword evidence="3" id="KW-1185">Reference proteome</keyword>
<feature type="compositionally biased region" description="Basic residues" evidence="1">
    <location>
        <begin position="131"/>
        <end position="140"/>
    </location>
</feature>
<gene>
    <name evidence="2" type="ORF">EJ06DRAFT_161056</name>
</gene>
<feature type="compositionally biased region" description="Basic and acidic residues" evidence="1">
    <location>
        <begin position="492"/>
        <end position="541"/>
    </location>
</feature>
<feature type="region of interest" description="Disordered" evidence="1">
    <location>
        <begin position="391"/>
        <end position="415"/>
    </location>
</feature>
<dbReference type="Proteomes" id="UP000799640">
    <property type="component" value="Unassembled WGS sequence"/>
</dbReference>
<dbReference type="EMBL" id="ML996704">
    <property type="protein sequence ID" value="KAF2397101.1"/>
    <property type="molecule type" value="Genomic_DNA"/>
</dbReference>
<evidence type="ECO:0000313" key="3">
    <source>
        <dbReference type="Proteomes" id="UP000799640"/>
    </source>
</evidence>
<feature type="region of interest" description="Disordered" evidence="1">
    <location>
        <begin position="218"/>
        <end position="327"/>
    </location>
</feature>
<feature type="compositionally biased region" description="Polar residues" evidence="1">
    <location>
        <begin position="70"/>
        <end position="79"/>
    </location>
</feature>
<feature type="region of interest" description="Disordered" evidence="1">
    <location>
        <begin position="445"/>
        <end position="569"/>
    </location>
</feature>
<dbReference type="AlphaFoldDB" id="A0A6G1HMH2"/>
<evidence type="ECO:0000313" key="2">
    <source>
        <dbReference type="EMBL" id="KAF2397101.1"/>
    </source>
</evidence>
<feature type="compositionally biased region" description="Basic and acidic residues" evidence="1">
    <location>
        <begin position="306"/>
        <end position="319"/>
    </location>
</feature>
<accession>A0A6G1HMH2</accession>
<feature type="region of interest" description="Disordered" evidence="1">
    <location>
        <begin position="1"/>
        <end position="159"/>
    </location>
</feature>
<feature type="compositionally biased region" description="Basic and acidic residues" evidence="1">
    <location>
        <begin position="1"/>
        <end position="11"/>
    </location>
</feature>
<organism evidence="2 3">
    <name type="scientific">Trichodelitschia bisporula</name>
    <dbReference type="NCBI Taxonomy" id="703511"/>
    <lineage>
        <taxon>Eukaryota</taxon>
        <taxon>Fungi</taxon>
        <taxon>Dikarya</taxon>
        <taxon>Ascomycota</taxon>
        <taxon>Pezizomycotina</taxon>
        <taxon>Dothideomycetes</taxon>
        <taxon>Dothideomycetes incertae sedis</taxon>
        <taxon>Phaeotrichales</taxon>
        <taxon>Phaeotrichaceae</taxon>
        <taxon>Trichodelitschia</taxon>
    </lineage>
</organism>
<feature type="compositionally biased region" description="Basic and acidic residues" evidence="1">
    <location>
        <begin position="448"/>
        <end position="484"/>
    </location>
</feature>
<reference evidence="2" key="1">
    <citation type="journal article" date="2020" name="Stud. Mycol.">
        <title>101 Dothideomycetes genomes: a test case for predicting lifestyles and emergence of pathogens.</title>
        <authorList>
            <person name="Haridas S."/>
            <person name="Albert R."/>
            <person name="Binder M."/>
            <person name="Bloem J."/>
            <person name="Labutti K."/>
            <person name="Salamov A."/>
            <person name="Andreopoulos B."/>
            <person name="Baker S."/>
            <person name="Barry K."/>
            <person name="Bills G."/>
            <person name="Bluhm B."/>
            <person name="Cannon C."/>
            <person name="Castanera R."/>
            <person name="Culley D."/>
            <person name="Daum C."/>
            <person name="Ezra D."/>
            <person name="Gonzalez J."/>
            <person name="Henrissat B."/>
            <person name="Kuo A."/>
            <person name="Liang C."/>
            <person name="Lipzen A."/>
            <person name="Lutzoni F."/>
            <person name="Magnuson J."/>
            <person name="Mondo S."/>
            <person name="Nolan M."/>
            <person name="Ohm R."/>
            <person name="Pangilinan J."/>
            <person name="Park H.-J."/>
            <person name="Ramirez L."/>
            <person name="Alfaro M."/>
            <person name="Sun H."/>
            <person name="Tritt A."/>
            <person name="Yoshinaga Y."/>
            <person name="Zwiers L.-H."/>
            <person name="Turgeon B."/>
            <person name="Goodwin S."/>
            <person name="Spatafora J."/>
            <person name="Crous P."/>
            <person name="Grigoriev I."/>
        </authorList>
    </citation>
    <scope>NUCLEOTIDE SEQUENCE</scope>
    <source>
        <strain evidence="2">CBS 262.69</strain>
    </source>
</reference>
<protein>
    <submittedName>
        <fullName evidence="2">Uncharacterized protein</fullName>
    </submittedName>
</protein>
<feature type="region of interest" description="Disordered" evidence="1">
    <location>
        <begin position="343"/>
        <end position="372"/>
    </location>
</feature>
<sequence length="569" mass="63726">MAPTDDSHELQAHANHRWSASPNNHGLDARKRSHSPSPSRSHAGDDQTINNKRLRSANWPLPDDPIGVLQPTTANTQRGSPVRPSRFREGSMADRASEEPPTAFIAPPSSDWDYPMKDYGSQRGRTASPRFIHRPVHHTRASVSHSTTTTTTDESGATRQSGIFRFGRSVAASFNPVRIWQSVSNRWDNAKEELLTEAEMERKRLLERQVRAEQAYAELKASTARPSHDANRDSGIAMDDTPRASLDNKKRAEEPTPRRTFHFRTPSLTNLKRIRSEVSLHKRSVSGSESPSKDHETPGPGSMPAHELRRQPSKKDLVKQRKLTKRISDLETKLELARRELNSAMTHPPLPATPQVTPRAAPGPSAWKRSFAPMPSLPSERLLYAAGLLDDADSGLGSVDGDERPPLPPMPNMPDVVMADFEFEAAPVSHPAGVAFQPVEVEPSVENGRMRRSVEPELRKRQSVEPELRARRSVESELRARHSVEPTLRARRSVEPELRTRRSVEPDAIRVRHSVEPELHTHRSVEPEVHLRRSTDPEHRSASGPETRSRTLRKKRPSMAPVPAVDEVP</sequence>
<name>A0A6G1HMH2_9PEZI</name>
<proteinExistence type="predicted"/>
<dbReference type="OrthoDB" id="5226996at2759"/>
<feature type="compositionally biased region" description="Basic and acidic residues" evidence="1">
    <location>
        <begin position="240"/>
        <end position="257"/>
    </location>
</feature>
<evidence type="ECO:0000256" key="1">
    <source>
        <dbReference type="SAM" id="MobiDB-lite"/>
    </source>
</evidence>